<comment type="caution">
    <text evidence="3">The sequence shown here is derived from an EMBL/GenBank/DDBJ whole genome shotgun (WGS) entry which is preliminary data.</text>
</comment>
<evidence type="ECO:0000313" key="3">
    <source>
        <dbReference type="EMBL" id="MRX65190.1"/>
    </source>
</evidence>
<keyword evidence="1" id="KW-0472">Membrane</keyword>
<accession>A0A6I2MRX8</accession>
<evidence type="ECO:0000259" key="2">
    <source>
        <dbReference type="SMART" id="SM00014"/>
    </source>
</evidence>
<protein>
    <submittedName>
        <fullName evidence="3">Phosphatase PAP2 family protein</fullName>
    </submittedName>
</protein>
<keyword evidence="1" id="KW-1133">Transmembrane helix</keyword>
<dbReference type="EMBL" id="WKJH01000022">
    <property type="protein sequence ID" value="MRX65190.1"/>
    <property type="molecule type" value="Genomic_DNA"/>
</dbReference>
<dbReference type="Proteomes" id="UP000443153">
    <property type="component" value="Unassembled WGS sequence"/>
</dbReference>
<evidence type="ECO:0000256" key="1">
    <source>
        <dbReference type="SAM" id="Phobius"/>
    </source>
</evidence>
<dbReference type="OrthoDB" id="9789113at2"/>
<gene>
    <name evidence="3" type="ORF">GJ691_13580</name>
</gene>
<feature type="transmembrane region" description="Helical" evidence="1">
    <location>
        <begin position="34"/>
        <end position="50"/>
    </location>
</feature>
<organism evidence="3 4">
    <name type="scientific">Maribacter luteus</name>
    <dbReference type="NCBI Taxonomy" id="2594478"/>
    <lineage>
        <taxon>Bacteria</taxon>
        <taxon>Pseudomonadati</taxon>
        <taxon>Bacteroidota</taxon>
        <taxon>Flavobacteriia</taxon>
        <taxon>Flavobacteriales</taxon>
        <taxon>Flavobacteriaceae</taxon>
        <taxon>Maribacter</taxon>
    </lineage>
</organism>
<dbReference type="SUPFAM" id="SSF48317">
    <property type="entry name" value="Acid phosphatase/Vanadium-dependent haloperoxidase"/>
    <property type="match status" value="1"/>
</dbReference>
<sequence>MLERILQWDRETLIYLNSLGIEEYDHFWSTVTNIYTWTPLFLFFFVLIFWKYKRKEAIFVTLTVLALVGFILLATDVTKGYFARLRPNNDLDVNSLIRVLHNPSSFSFFSGHAASSFSITTIIVLFLRKRVKWCWVFYVWPLLFAMSRMYLGVHYPVDIIVGALVGILSAFAFYNLYKRIIVPYLGLTHP</sequence>
<feature type="transmembrane region" description="Helical" evidence="1">
    <location>
        <begin position="159"/>
        <end position="177"/>
    </location>
</feature>
<feature type="transmembrane region" description="Helical" evidence="1">
    <location>
        <begin position="57"/>
        <end position="75"/>
    </location>
</feature>
<reference evidence="3 4" key="1">
    <citation type="submission" date="2019-11" db="EMBL/GenBank/DDBJ databases">
        <title>Maribacter lutea sp. nov., a marine bacterium isolated from intertidal sand.</title>
        <authorList>
            <person name="Liu A."/>
        </authorList>
    </citation>
    <scope>NUCLEOTIDE SEQUENCE [LARGE SCALE GENOMIC DNA]</scope>
    <source>
        <strain evidence="3 4">RZ05</strain>
    </source>
</reference>
<name>A0A6I2MRX8_9FLAO</name>
<dbReference type="SMART" id="SM00014">
    <property type="entry name" value="acidPPc"/>
    <property type="match status" value="1"/>
</dbReference>
<dbReference type="RefSeq" id="WP_154367800.1">
    <property type="nucleotide sequence ID" value="NZ_CANMYZ010000010.1"/>
</dbReference>
<dbReference type="PANTHER" id="PTHR14969">
    <property type="entry name" value="SPHINGOSINE-1-PHOSPHATE PHOSPHOHYDROLASE"/>
    <property type="match status" value="1"/>
</dbReference>
<keyword evidence="4" id="KW-1185">Reference proteome</keyword>
<dbReference type="InterPro" id="IPR036938">
    <property type="entry name" value="PAP2/HPO_sf"/>
</dbReference>
<dbReference type="InterPro" id="IPR000326">
    <property type="entry name" value="PAP2/HPO"/>
</dbReference>
<dbReference type="PANTHER" id="PTHR14969:SF13">
    <property type="entry name" value="AT30094P"/>
    <property type="match status" value="1"/>
</dbReference>
<evidence type="ECO:0000313" key="4">
    <source>
        <dbReference type="Proteomes" id="UP000443153"/>
    </source>
</evidence>
<feature type="transmembrane region" description="Helical" evidence="1">
    <location>
        <begin position="106"/>
        <end position="127"/>
    </location>
</feature>
<dbReference type="Pfam" id="PF01569">
    <property type="entry name" value="PAP2"/>
    <property type="match status" value="1"/>
</dbReference>
<dbReference type="Gene3D" id="1.20.144.10">
    <property type="entry name" value="Phosphatidic acid phosphatase type 2/haloperoxidase"/>
    <property type="match status" value="1"/>
</dbReference>
<keyword evidence="1" id="KW-0812">Transmembrane</keyword>
<dbReference type="AlphaFoldDB" id="A0A6I2MRX8"/>
<feature type="transmembrane region" description="Helical" evidence="1">
    <location>
        <begin position="134"/>
        <end position="153"/>
    </location>
</feature>
<feature type="domain" description="Phosphatidic acid phosphatase type 2/haloperoxidase" evidence="2">
    <location>
        <begin position="61"/>
        <end position="174"/>
    </location>
</feature>
<proteinExistence type="predicted"/>